<reference evidence="2" key="1">
    <citation type="submission" date="2017-02" db="EMBL/GenBank/DDBJ databases">
        <title>Tessaracoccus aquaemaris sp. nov., isolated from the intestine of a Korean rockfish, Sebastes schlegelii, in a marine aquaculture pond.</title>
        <authorList>
            <person name="Tak E.J."/>
            <person name="Bae J.-W."/>
        </authorList>
    </citation>
    <scope>NUCLEOTIDE SEQUENCE [LARGE SCALE GENOMIC DNA]</scope>
    <source>
        <strain evidence="2">NSG39</strain>
    </source>
</reference>
<protein>
    <submittedName>
        <fullName evidence="1">Uncharacterized protein</fullName>
    </submittedName>
</protein>
<accession>A0A1Q2CKF8</accession>
<keyword evidence="2" id="KW-1185">Reference proteome</keyword>
<dbReference type="RefSeq" id="WP_077684872.1">
    <property type="nucleotide sequence ID" value="NZ_CP019606.1"/>
</dbReference>
<dbReference type="KEGG" id="tes:BW730_02480"/>
<dbReference type="STRING" id="1332264.BW730_02480"/>
<evidence type="ECO:0000313" key="1">
    <source>
        <dbReference type="EMBL" id="AQP46573.1"/>
    </source>
</evidence>
<gene>
    <name evidence="1" type="ORF">BW730_02480</name>
</gene>
<dbReference type="EMBL" id="CP019606">
    <property type="protein sequence ID" value="AQP46573.1"/>
    <property type="molecule type" value="Genomic_DNA"/>
</dbReference>
<name>A0A1Q2CKF8_9ACTN</name>
<organism evidence="1 2">
    <name type="scientific">Tessaracoccus aquimaris</name>
    <dbReference type="NCBI Taxonomy" id="1332264"/>
    <lineage>
        <taxon>Bacteria</taxon>
        <taxon>Bacillati</taxon>
        <taxon>Actinomycetota</taxon>
        <taxon>Actinomycetes</taxon>
        <taxon>Propionibacteriales</taxon>
        <taxon>Propionibacteriaceae</taxon>
        <taxon>Tessaracoccus</taxon>
    </lineage>
</organism>
<evidence type="ECO:0000313" key="2">
    <source>
        <dbReference type="Proteomes" id="UP000188145"/>
    </source>
</evidence>
<dbReference type="Proteomes" id="UP000188145">
    <property type="component" value="Chromosome"/>
</dbReference>
<dbReference type="AlphaFoldDB" id="A0A1Q2CKF8"/>
<proteinExistence type="predicted"/>
<sequence length="69" mass="7143">MTARSLVKDLTVLADRVAADAVADDALITLPAGASWSINVHTAERGVGEAFRVAPVLRTANDLSALARA</sequence>